<keyword evidence="7" id="KW-0472">Membrane</keyword>
<evidence type="ECO:0000256" key="4">
    <source>
        <dbReference type="ARBA" id="ARBA00022475"/>
    </source>
</evidence>
<dbReference type="OrthoDB" id="5906296at2"/>
<evidence type="ECO:0000256" key="5">
    <source>
        <dbReference type="ARBA" id="ARBA00022500"/>
    </source>
</evidence>
<keyword evidence="10" id="KW-1185">Reference proteome</keyword>
<dbReference type="EMBL" id="QPGL01000002">
    <property type="protein sequence ID" value="RCS70728.1"/>
    <property type="molecule type" value="Genomic_DNA"/>
</dbReference>
<dbReference type="InterPro" id="IPR001172">
    <property type="entry name" value="FliN_T3SS_HrcQb"/>
</dbReference>
<dbReference type="GO" id="GO:0005886">
    <property type="term" value="C:plasma membrane"/>
    <property type="evidence" value="ECO:0007669"/>
    <property type="project" value="UniProtKB-SubCell"/>
</dbReference>
<dbReference type="GO" id="GO:0071973">
    <property type="term" value="P:bacterial-type flagellum-dependent cell motility"/>
    <property type="evidence" value="ECO:0007669"/>
    <property type="project" value="InterPro"/>
</dbReference>
<keyword evidence="6" id="KW-0283">Flagellar rotation</keyword>
<dbReference type="InterPro" id="IPR051469">
    <property type="entry name" value="FliN/MopA/SpaO"/>
</dbReference>
<evidence type="ECO:0000259" key="8">
    <source>
        <dbReference type="Pfam" id="PF01052"/>
    </source>
</evidence>
<evidence type="ECO:0000256" key="1">
    <source>
        <dbReference type="ARBA" id="ARBA00004413"/>
    </source>
</evidence>
<dbReference type="Pfam" id="PF01052">
    <property type="entry name" value="FliMN_C"/>
    <property type="match status" value="1"/>
</dbReference>
<dbReference type="InterPro" id="IPR001543">
    <property type="entry name" value="FliN-like_C"/>
</dbReference>
<keyword evidence="9" id="KW-0282">Flagellum</keyword>
<keyword evidence="9" id="KW-0966">Cell projection</keyword>
<reference evidence="9 10" key="1">
    <citation type="journal article" date="2017" name="Elife">
        <title>Extensive horizontal gene transfer in cheese-associated bacteria.</title>
        <authorList>
            <person name="Bonham K.S."/>
            <person name="Wolfe B.E."/>
            <person name="Dutton R.J."/>
        </authorList>
    </citation>
    <scope>NUCLEOTIDE SEQUENCE [LARGE SCALE GENOMIC DNA]</scope>
    <source>
        <strain evidence="9 10">JB196</strain>
    </source>
</reference>
<name>A0A368LJ61_9VIBR</name>
<dbReference type="InterPro" id="IPR036429">
    <property type="entry name" value="SpoA-like_sf"/>
</dbReference>
<dbReference type="PANTHER" id="PTHR43484">
    <property type="match status" value="1"/>
</dbReference>
<evidence type="ECO:0000256" key="6">
    <source>
        <dbReference type="ARBA" id="ARBA00022779"/>
    </source>
</evidence>
<comment type="similarity">
    <text evidence="2">Belongs to the FliN/MopA/SpaO family.</text>
</comment>
<evidence type="ECO:0000313" key="10">
    <source>
        <dbReference type="Proteomes" id="UP000252479"/>
    </source>
</evidence>
<proteinExistence type="inferred from homology"/>
<dbReference type="AlphaFoldDB" id="A0A368LJ61"/>
<keyword evidence="4" id="KW-1003">Cell membrane</keyword>
<comment type="subcellular location">
    <subcellularLocation>
        <location evidence="1">Cell membrane</location>
        <topology evidence="1">Peripheral membrane protein</topology>
        <orientation evidence="1">Cytoplasmic side</orientation>
    </subcellularLocation>
</comment>
<keyword evidence="9" id="KW-0969">Cilium</keyword>
<evidence type="ECO:0000313" key="9">
    <source>
        <dbReference type="EMBL" id="RCS70728.1"/>
    </source>
</evidence>
<dbReference type="GO" id="GO:0009425">
    <property type="term" value="C:bacterial-type flagellum basal body"/>
    <property type="evidence" value="ECO:0007669"/>
    <property type="project" value="InterPro"/>
</dbReference>
<dbReference type="Proteomes" id="UP000252479">
    <property type="component" value="Unassembled WGS sequence"/>
</dbReference>
<sequence length="138" mass="14924">MTTEIENTELDLDDLDSDLISDLDDSLIDDLDSEESTLGNESFDDSSLIEKHLTGQPKDAALGLLSTIPVKMTVEVSQKKLPINDLMGFEQGQIITLDKGLGEPVDIRVNGVLFASGQIIESDGKYAVKILSLANDSL</sequence>
<protein>
    <recommendedName>
        <fullName evidence="3">Flagellar motor switch protein FliN</fullName>
    </recommendedName>
</protein>
<dbReference type="PANTHER" id="PTHR43484:SF1">
    <property type="entry name" value="FLAGELLAR MOTOR SWITCH PROTEIN FLIN"/>
    <property type="match status" value="1"/>
</dbReference>
<dbReference type="PRINTS" id="PR00956">
    <property type="entry name" value="FLGMOTORFLIN"/>
</dbReference>
<dbReference type="RefSeq" id="WP_086959978.1">
    <property type="nucleotide sequence ID" value="NZ_AP018681.1"/>
</dbReference>
<organism evidence="9 10">
    <name type="scientific">Vibrio casei</name>
    <dbReference type="NCBI Taxonomy" id="673372"/>
    <lineage>
        <taxon>Bacteria</taxon>
        <taxon>Pseudomonadati</taxon>
        <taxon>Pseudomonadota</taxon>
        <taxon>Gammaproteobacteria</taxon>
        <taxon>Vibrionales</taxon>
        <taxon>Vibrionaceae</taxon>
        <taxon>Vibrio</taxon>
    </lineage>
</organism>
<dbReference type="GO" id="GO:0003774">
    <property type="term" value="F:cytoskeletal motor activity"/>
    <property type="evidence" value="ECO:0007669"/>
    <property type="project" value="InterPro"/>
</dbReference>
<dbReference type="GO" id="GO:0006935">
    <property type="term" value="P:chemotaxis"/>
    <property type="evidence" value="ECO:0007669"/>
    <property type="project" value="UniProtKB-KW"/>
</dbReference>
<gene>
    <name evidence="9" type="ORF">CIK83_15035</name>
</gene>
<dbReference type="Gene3D" id="2.30.330.10">
    <property type="entry name" value="SpoA-like"/>
    <property type="match status" value="1"/>
</dbReference>
<dbReference type="SUPFAM" id="SSF101801">
    <property type="entry name" value="Surface presentation of antigens (SPOA)"/>
    <property type="match status" value="1"/>
</dbReference>
<evidence type="ECO:0000256" key="3">
    <source>
        <dbReference type="ARBA" id="ARBA00021897"/>
    </source>
</evidence>
<feature type="domain" description="Flagellar motor switch protein FliN-like C-terminal" evidence="8">
    <location>
        <begin position="65"/>
        <end position="133"/>
    </location>
</feature>
<dbReference type="GeneID" id="303190238"/>
<keyword evidence="5" id="KW-0145">Chemotaxis</keyword>
<evidence type="ECO:0000256" key="7">
    <source>
        <dbReference type="ARBA" id="ARBA00023136"/>
    </source>
</evidence>
<evidence type="ECO:0000256" key="2">
    <source>
        <dbReference type="ARBA" id="ARBA00009226"/>
    </source>
</evidence>
<accession>A0A368LJ61</accession>
<comment type="caution">
    <text evidence="9">The sequence shown here is derived from an EMBL/GenBank/DDBJ whole genome shotgun (WGS) entry which is preliminary data.</text>
</comment>